<feature type="binding site" evidence="5">
    <location>
        <begin position="97"/>
        <end position="99"/>
    </location>
    <ligand>
        <name>FMN</name>
        <dbReference type="ChEBI" id="CHEBI:58210"/>
    </ligand>
</feature>
<comment type="catalytic activity">
    <reaction evidence="5">
        <text>a quinone + NADH + H(+) = a quinol + NAD(+)</text>
        <dbReference type="Rhea" id="RHEA:46160"/>
        <dbReference type="ChEBI" id="CHEBI:15378"/>
        <dbReference type="ChEBI" id="CHEBI:24646"/>
        <dbReference type="ChEBI" id="CHEBI:57540"/>
        <dbReference type="ChEBI" id="CHEBI:57945"/>
        <dbReference type="ChEBI" id="CHEBI:132124"/>
        <dbReference type="EC" id="1.6.5.2"/>
    </reaction>
</comment>
<protein>
    <recommendedName>
        <fullName evidence="5">NAD(P)H dehydrogenase (quinone)</fullName>
        <ecNumber evidence="5">1.6.5.2</ecNumber>
    </recommendedName>
    <alternativeName>
        <fullName evidence="5">NAD(P)H:quinone oxidoreductase</fullName>
        <shortName evidence="5">NQO</shortName>
    </alternativeName>
</protein>
<keyword evidence="5" id="KW-0547">Nucleotide-binding</keyword>
<evidence type="ECO:0000256" key="3">
    <source>
        <dbReference type="ARBA" id="ARBA00022643"/>
    </source>
</evidence>
<sequence length="217" mass="23168">MGFLNSLKTLFSSPEKDVKMPKVLVLYYSSYGHIETMANAIAEGVREAGLEADVKRVPELVPEDVAKSHHFKTEQSAPIATTDDLVNYDAIIIGAPTRFGRLPAQMANFWDQTGGLWLKGTLIGKVGAVFTSTASQHGGQETTLYSLMSNLLHHGMVISGLPYSFQGQLKVDEVTGGSPYGATTIAAGDGSRQPSSNELDGAKFLGQHVAGITKKLA</sequence>
<keyword evidence="3 5" id="KW-0288">FMN</keyword>
<feature type="binding site" evidence="5">
    <location>
        <position position="153"/>
    </location>
    <ligand>
        <name>FMN</name>
        <dbReference type="ChEBI" id="CHEBI:58210"/>
    </ligand>
</feature>
<dbReference type="EMBL" id="JOKM01000110">
    <property type="protein sequence ID" value="KGB20881.1"/>
    <property type="molecule type" value="Genomic_DNA"/>
</dbReference>
<comment type="caution">
    <text evidence="7">The sequence shown here is derived from an EMBL/GenBank/DDBJ whole genome shotgun (WGS) entry which is preliminary data.</text>
</comment>
<comment type="similarity">
    <text evidence="1 5">Belongs to the WrbA family.</text>
</comment>
<dbReference type="GO" id="GO:0008753">
    <property type="term" value="F:NADPH dehydrogenase (quinone) activity"/>
    <property type="evidence" value="ECO:0007669"/>
    <property type="project" value="RHEA"/>
</dbReference>
<dbReference type="STRING" id="104102.AtDm6_3399"/>
<comment type="caution">
    <text evidence="5">Lacks conserved residue(s) required for the propagation of feature annotation.</text>
</comment>
<comment type="catalytic activity">
    <reaction evidence="5">
        <text>a quinone + NADPH + H(+) = a quinol + NADP(+)</text>
        <dbReference type="Rhea" id="RHEA:46164"/>
        <dbReference type="ChEBI" id="CHEBI:15378"/>
        <dbReference type="ChEBI" id="CHEBI:24646"/>
        <dbReference type="ChEBI" id="CHEBI:57783"/>
        <dbReference type="ChEBI" id="CHEBI:58349"/>
        <dbReference type="ChEBI" id="CHEBI:132124"/>
        <dbReference type="EC" id="1.6.5.2"/>
    </reaction>
</comment>
<dbReference type="SUPFAM" id="SSF52218">
    <property type="entry name" value="Flavoproteins"/>
    <property type="match status" value="1"/>
</dbReference>
<dbReference type="Pfam" id="PF03358">
    <property type="entry name" value="FMN_red"/>
    <property type="match status" value="1"/>
</dbReference>
<evidence type="ECO:0000256" key="1">
    <source>
        <dbReference type="ARBA" id="ARBA00006961"/>
    </source>
</evidence>
<name>A0A094ZE33_9PROT</name>
<evidence type="ECO:0000313" key="8">
    <source>
        <dbReference type="Proteomes" id="UP000029448"/>
    </source>
</evidence>
<organism evidence="7 8">
    <name type="scientific">Acetobacter tropicalis</name>
    <dbReference type="NCBI Taxonomy" id="104102"/>
    <lineage>
        <taxon>Bacteria</taxon>
        <taxon>Pseudomonadati</taxon>
        <taxon>Pseudomonadota</taxon>
        <taxon>Alphaproteobacteria</taxon>
        <taxon>Acetobacterales</taxon>
        <taxon>Acetobacteraceae</taxon>
        <taxon>Acetobacter</taxon>
    </lineage>
</organism>
<dbReference type="Proteomes" id="UP000029448">
    <property type="component" value="Unassembled WGS sequence"/>
</dbReference>
<dbReference type="PANTHER" id="PTHR30546:SF23">
    <property type="entry name" value="FLAVOPROTEIN-LIKE PROTEIN YCP4-RELATED"/>
    <property type="match status" value="1"/>
</dbReference>
<comment type="cofactor">
    <cofactor evidence="5">
        <name>FMN</name>
        <dbReference type="ChEBI" id="CHEBI:58210"/>
    </cofactor>
    <text evidence="5">Binds 1 FMN per monomer.</text>
</comment>
<dbReference type="FunFam" id="3.40.50.360:FF:000001">
    <property type="entry name" value="NAD(P)H dehydrogenase (Quinone) FQR1-like"/>
    <property type="match status" value="1"/>
</dbReference>
<dbReference type="GO" id="GO:0051287">
    <property type="term" value="F:NAD binding"/>
    <property type="evidence" value="ECO:0007669"/>
    <property type="project" value="UniProtKB-UniRule"/>
</dbReference>
<dbReference type="NCBIfam" id="NF002999">
    <property type="entry name" value="PRK03767.1"/>
    <property type="match status" value="1"/>
</dbReference>
<reference evidence="7 8" key="1">
    <citation type="submission" date="2014-06" db="EMBL/GenBank/DDBJ databases">
        <title>Functional and comparative genomic analyses of the Drosophila gut microbiota identify candidate symbiosis factors.</title>
        <authorList>
            <person name="Newell P.D."/>
            <person name="Chaston J.M."/>
            <person name="Douglas A.E."/>
        </authorList>
    </citation>
    <scope>NUCLEOTIDE SEQUENCE [LARGE SCALE GENOMIC DNA]</scope>
    <source>
        <strain evidence="7 8">DmCS_006</strain>
    </source>
</reference>
<dbReference type="PROSITE" id="PS50902">
    <property type="entry name" value="FLAVODOXIN_LIKE"/>
    <property type="match status" value="1"/>
</dbReference>
<dbReference type="InterPro" id="IPR005025">
    <property type="entry name" value="FMN_Rdtase-like_dom"/>
</dbReference>
<dbReference type="AlphaFoldDB" id="A0A094ZE33"/>
<dbReference type="PANTHER" id="PTHR30546">
    <property type="entry name" value="FLAVODOXIN-RELATED PROTEIN WRBA-RELATED"/>
    <property type="match status" value="1"/>
</dbReference>
<dbReference type="GO" id="GO:0050661">
    <property type="term" value="F:NADP binding"/>
    <property type="evidence" value="ECO:0007669"/>
    <property type="project" value="UniProtKB-UniRule"/>
</dbReference>
<dbReference type="PATRIC" id="fig|104102.7.peg.3351"/>
<keyword evidence="2 5" id="KW-0285">Flavoprotein</keyword>
<dbReference type="InterPro" id="IPR037513">
    <property type="entry name" value="NQO"/>
</dbReference>
<proteinExistence type="inferred from homology"/>
<dbReference type="InterPro" id="IPR029039">
    <property type="entry name" value="Flavoprotein-like_sf"/>
</dbReference>
<dbReference type="GO" id="GO:0010181">
    <property type="term" value="F:FMN binding"/>
    <property type="evidence" value="ECO:0007669"/>
    <property type="project" value="InterPro"/>
</dbReference>
<keyword evidence="4 5" id="KW-0560">Oxidoreductase</keyword>
<feature type="binding site" evidence="5">
    <location>
        <begin position="29"/>
        <end position="34"/>
    </location>
    <ligand>
        <name>FMN</name>
        <dbReference type="ChEBI" id="CHEBI:58210"/>
    </ligand>
</feature>
<evidence type="ECO:0000256" key="5">
    <source>
        <dbReference type="HAMAP-Rule" id="MF_01017"/>
    </source>
</evidence>
<dbReference type="GO" id="GO:0016020">
    <property type="term" value="C:membrane"/>
    <property type="evidence" value="ECO:0007669"/>
    <property type="project" value="TreeGrafter"/>
</dbReference>
<gene>
    <name evidence="7" type="ORF">AtDm6_3399</name>
</gene>
<keyword evidence="5" id="KW-0520">NAD</keyword>
<keyword evidence="5" id="KW-0521">NADP</keyword>
<evidence type="ECO:0000313" key="7">
    <source>
        <dbReference type="EMBL" id="KGB20881.1"/>
    </source>
</evidence>
<keyword evidence="8" id="KW-1185">Reference proteome</keyword>
<dbReference type="NCBIfam" id="TIGR01755">
    <property type="entry name" value="flav_wrbA"/>
    <property type="match status" value="1"/>
</dbReference>
<evidence type="ECO:0000259" key="6">
    <source>
        <dbReference type="PROSITE" id="PS50902"/>
    </source>
</evidence>
<feature type="binding site" evidence="5">
    <location>
        <position position="31"/>
    </location>
    <ligand>
        <name>NAD(+)</name>
        <dbReference type="ChEBI" id="CHEBI:57540"/>
    </ligand>
</feature>
<feature type="binding site" evidence="5">
    <location>
        <position position="117"/>
    </location>
    <ligand>
        <name>substrate</name>
    </ligand>
</feature>
<dbReference type="GO" id="GO:0050136">
    <property type="term" value="F:NADH dehydrogenase (quinone) (non-electrogenic) activity"/>
    <property type="evidence" value="ECO:0007669"/>
    <property type="project" value="RHEA"/>
</dbReference>
<evidence type="ECO:0000256" key="2">
    <source>
        <dbReference type="ARBA" id="ARBA00022630"/>
    </source>
</evidence>
<dbReference type="InterPro" id="IPR008254">
    <property type="entry name" value="Flavodoxin/NO_synth"/>
</dbReference>
<dbReference type="EC" id="1.6.5.2" evidence="5"/>
<evidence type="ECO:0000256" key="4">
    <source>
        <dbReference type="ARBA" id="ARBA00023002"/>
    </source>
</evidence>
<dbReference type="HAMAP" id="MF_01017">
    <property type="entry name" value="NQOR"/>
    <property type="match status" value="1"/>
</dbReference>
<accession>A0A094ZE33</accession>
<dbReference type="GO" id="GO:0050660">
    <property type="term" value="F:flavin adenine dinucleotide binding"/>
    <property type="evidence" value="ECO:0007669"/>
    <property type="project" value="UniProtKB-UniRule"/>
</dbReference>
<dbReference type="InterPro" id="IPR010089">
    <property type="entry name" value="Flavoprotein_WrbA-like"/>
</dbReference>
<dbReference type="Gene3D" id="3.40.50.360">
    <property type="match status" value="1"/>
</dbReference>
<feature type="domain" description="Flavodoxin-like" evidence="6">
    <location>
        <begin position="23"/>
        <end position="209"/>
    </location>
</feature>